<keyword evidence="4 5" id="KW-0963">Cytoplasm</keyword>
<evidence type="ECO:0000256" key="1">
    <source>
        <dbReference type="ARBA" id="ARBA00004496"/>
    </source>
</evidence>
<feature type="domain" description="RecX second three-helical" evidence="6">
    <location>
        <begin position="55"/>
        <end position="95"/>
    </location>
</feature>
<dbReference type="InterPro" id="IPR003783">
    <property type="entry name" value="Regulatory_RecX"/>
</dbReference>
<dbReference type="InterPro" id="IPR036388">
    <property type="entry name" value="WH-like_DNA-bd_sf"/>
</dbReference>
<comment type="function">
    <text evidence="5">Modulates RecA activity.</text>
</comment>
<dbReference type="Gene3D" id="1.10.10.10">
    <property type="entry name" value="Winged helix-like DNA-binding domain superfamily/Winged helix DNA-binding domain"/>
    <property type="match status" value="2"/>
</dbReference>
<dbReference type="Proteomes" id="UP000824238">
    <property type="component" value="Unassembled WGS sequence"/>
</dbReference>
<comment type="caution">
    <text evidence="8">The sequence shown here is derived from an EMBL/GenBank/DDBJ whole genome shotgun (WGS) entry which is preliminary data.</text>
</comment>
<evidence type="ECO:0000256" key="3">
    <source>
        <dbReference type="ARBA" id="ARBA00018111"/>
    </source>
</evidence>
<comment type="similarity">
    <text evidence="2 5">Belongs to the RecX family.</text>
</comment>
<evidence type="ECO:0000313" key="9">
    <source>
        <dbReference type="Proteomes" id="UP000824238"/>
    </source>
</evidence>
<dbReference type="GO" id="GO:0005737">
    <property type="term" value="C:cytoplasm"/>
    <property type="evidence" value="ECO:0007669"/>
    <property type="project" value="UniProtKB-SubCell"/>
</dbReference>
<evidence type="ECO:0000313" key="8">
    <source>
        <dbReference type="EMBL" id="HIR55003.1"/>
    </source>
</evidence>
<evidence type="ECO:0000256" key="5">
    <source>
        <dbReference type="HAMAP-Rule" id="MF_01114"/>
    </source>
</evidence>
<comment type="subcellular location">
    <subcellularLocation>
        <location evidence="1 5">Cytoplasm</location>
    </subcellularLocation>
</comment>
<dbReference type="Pfam" id="PF21982">
    <property type="entry name" value="RecX_HTH1"/>
    <property type="match status" value="1"/>
</dbReference>
<dbReference type="PANTHER" id="PTHR33602:SF1">
    <property type="entry name" value="REGULATORY PROTEIN RECX FAMILY PROTEIN"/>
    <property type="match status" value="1"/>
</dbReference>
<reference evidence="8" key="1">
    <citation type="submission" date="2020-10" db="EMBL/GenBank/DDBJ databases">
        <authorList>
            <person name="Gilroy R."/>
        </authorList>
    </citation>
    <scope>NUCLEOTIDE SEQUENCE</scope>
    <source>
        <strain evidence="8">ChiGjej3B3-7149</strain>
    </source>
</reference>
<protein>
    <recommendedName>
        <fullName evidence="3 5">Regulatory protein RecX</fullName>
    </recommendedName>
</protein>
<name>A0A9D1DLJ4_9FIRM</name>
<organism evidence="8 9">
    <name type="scientific">Candidatus Scatomorpha intestinigallinarum</name>
    <dbReference type="NCBI Taxonomy" id="2840923"/>
    <lineage>
        <taxon>Bacteria</taxon>
        <taxon>Bacillati</taxon>
        <taxon>Bacillota</taxon>
        <taxon>Clostridia</taxon>
        <taxon>Eubacteriales</taxon>
        <taxon>Candidatus Scatomorpha</taxon>
    </lineage>
</organism>
<sequence>MAETPAERAKARALRLLEKRDYSEAELAAKLVEKGDDPDSARAAAARMAELGFVNDENYAAMVVRHYAAKGYGRARIREELRRRKLPRELWDAALEELPEQSDTVERLLMQKLRGRAPEGAELRRACAALIRRGFSWEEVSSAAKRLSHGLELDE</sequence>
<gene>
    <name evidence="5" type="primary">recX</name>
    <name evidence="8" type="ORF">IAD36_05315</name>
</gene>
<dbReference type="InterPro" id="IPR053926">
    <property type="entry name" value="RecX_HTH_1st"/>
</dbReference>
<dbReference type="PANTHER" id="PTHR33602">
    <property type="entry name" value="REGULATORY PROTEIN RECX FAMILY PROTEIN"/>
    <property type="match status" value="1"/>
</dbReference>
<evidence type="ECO:0000256" key="4">
    <source>
        <dbReference type="ARBA" id="ARBA00022490"/>
    </source>
</evidence>
<dbReference type="HAMAP" id="MF_01114">
    <property type="entry name" value="RecX"/>
    <property type="match status" value="1"/>
</dbReference>
<dbReference type="EMBL" id="DVHH01000133">
    <property type="protein sequence ID" value="HIR55003.1"/>
    <property type="molecule type" value="Genomic_DNA"/>
</dbReference>
<feature type="domain" description="RecX first three-helical" evidence="7">
    <location>
        <begin position="9"/>
        <end position="47"/>
    </location>
</feature>
<evidence type="ECO:0000256" key="2">
    <source>
        <dbReference type="ARBA" id="ARBA00009695"/>
    </source>
</evidence>
<dbReference type="InterPro" id="IPR053924">
    <property type="entry name" value="RecX_HTH_2nd"/>
</dbReference>
<accession>A0A9D1DLJ4</accession>
<dbReference type="Pfam" id="PF02631">
    <property type="entry name" value="RecX_HTH2"/>
    <property type="match status" value="1"/>
</dbReference>
<proteinExistence type="inferred from homology"/>
<reference evidence="8" key="2">
    <citation type="journal article" date="2021" name="PeerJ">
        <title>Extensive microbial diversity within the chicken gut microbiome revealed by metagenomics and culture.</title>
        <authorList>
            <person name="Gilroy R."/>
            <person name="Ravi A."/>
            <person name="Getino M."/>
            <person name="Pursley I."/>
            <person name="Horton D.L."/>
            <person name="Alikhan N.F."/>
            <person name="Baker D."/>
            <person name="Gharbi K."/>
            <person name="Hall N."/>
            <person name="Watson M."/>
            <person name="Adriaenssens E.M."/>
            <person name="Foster-Nyarko E."/>
            <person name="Jarju S."/>
            <person name="Secka A."/>
            <person name="Antonio M."/>
            <person name="Oren A."/>
            <person name="Chaudhuri R.R."/>
            <person name="La Ragione R."/>
            <person name="Hildebrand F."/>
            <person name="Pallen M.J."/>
        </authorList>
    </citation>
    <scope>NUCLEOTIDE SEQUENCE</scope>
    <source>
        <strain evidence="8">ChiGjej3B3-7149</strain>
    </source>
</reference>
<dbReference type="AlphaFoldDB" id="A0A9D1DLJ4"/>
<evidence type="ECO:0000259" key="6">
    <source>
        <dbReference type="Pfam" id="PF02631"/>
    </source>
</evidence>
<evidence type="ECO:0000259" key="7">
    <source>
        <dbReference type="Pfam" id="PF21982"/>
    </source>
</evidence>
<dbReference type="GO" id="GO:0006282">
    <property type="term" value="P:regulation of DNA repair"/>
    <property type="evidence" value="ECO:0007669"/>
    <property type="project" value="UniProtKB-UniRule"/>
</dbReference>